<feature type="region of interest" description="Disordered" evidence="1">
    <location>
        <begin position="144"/>
        <end position="170"/>
    </location>
</feature>
<sequence length="660" mass="73107">MQVASLELHALLMQRSNAITLASPRVTTRCIHSHRFADEERHSPGLCGAYCGAPQRLHPDCVPARSQVHLSLLPTLVAVDVAQRRPDFTQATPVRETFLLVPSRAGACRCLHGGEKEGCGAARGVDWSRKNAARAWTLLSESHARDRPLTPRSTVEPNSLPAPQACSASQRATGVLGGSCDRFRIPLRVGRRTSGPGRATAWERYTQAHQSHPAPRRSTHLHGRLLPPRARTRDGRIPPRRRLRRTLRSSTPSLTSAARPSWAHTLVKRHWPRRAHGTPSACFGTRAQARSEILRHTRRRCESSESRCRPVSPISSQIRTTLLQLRATHALRRLEIPYPIVDHVRVRRAVPDGASSRCVTERCPSPLLLSTLPPSFDSPSRVVAPRCASRALPQLPLHPDGGAGCRFKPAVRLESCPYRSVRVRRGANAERERGGEQWDLLDGEGVGSDWIELDWIAWAIQYTGSCWNGEDAAAALTARAVESRYRAVCSPPSSTTSPSDVGVRAEHPLVVRRSRFDRHPHSALKIFVWHQPAKYAPPEDFAGLISAVMSTGGVGCDTSFRHRAGSAIASRNAVIAAVELHDIPYLRRAHGLVSRGTSYHSVSERVPLPPRLLLPLPVGHVSRAYPLPLPRRWTLLDKLFYPLCFGYGIFCRNIWPYLVS</sequence>
<accession>A0A8H6X3V3</accession>
<evidence type="ECO:0000313" key="2">
    <source>
        <dbReference type="EMBL" id="KAF7333544.1"/>
    </source>
</evidence>
<evidence type="ECO:0000256" key="1">
    <source>
        <dbReference type="SAM" id="MobiDB-lite"/>
    </source>
</evidence>
<organism evidence="2 3">
    <name type="scientific">Mycena sanguinolenta</name>
    <dbReference type="NCBI Taxonomy" id="230812"/>
    <lineage>
        <taxon>Eukaryota</taxon>
        <taxon>Fungi</taxon>
        <taxon>Dikarya</taxon>
        <taxon>Basidiomycota</taxon>
        <taxon>Agaricomycotina</taxon>
        <taxon>Agaricomycetes</taxon>
        <taxon>Agaricomycetidae</taxon>
        <taxon>Agaricales</taxon>
        <taxon>Marasmiineae</taxon>
        <taxon>Mycenaceae</taxon>
        <taxon>Mycena</taxon>
    </lineage>
</organism>
<protein>
    <submittedName>
        <fullName evidence="2">Uncharacterized protein</fullName>
    </submittedName>
</protein>
<gene>
    <name evidence="2" type="ORF">MSAN_02419200</name>
</gene>
<name>A0A8H6X3V3_9AGAR</name>
<feature type="compositionally biased region" description="Basic residues" evidence="1">
    <location>
        <begin position="214"/>
        <end position="223"/>
    </location>
</feature>
<dbReference type="AlphaFoldDB" id="A0A8H6X3V3"/>
<dbReference type="Proteomes" id="UP000623467">
    <property type="component" value="Unassembled WGS sequence"/>
</dbReference>
<evidence type="ECO:0000313" key="3">
    <source>
        <dbReference type="Proteomes" id="UP000623467"/>
    </source>
</evidence>
<proteinExistence type="predicted"/>
<feature type="region of interest" description="Disordered" evidence="1">
    <location>
        <begin position="206"/>
        <end position="241"/>
    </location>
</feature>
<dbReference type="EMBL" id="JACAZH010000055">
    <property type="protein sequence ID" value="KAF7333544.1"/>
    <property type="molecule type" value="Genomic_DNA"/>
</dbReference>
<comment type="caution">
    <text evidence="2">The sequence shown here is derived from an EMBL/GenBank/DDBJ whole genome shotgun (WGS) entry which is preliminary data.</text>
</comment>
<keyword evidence="3" id="KW-1185">Reference proteome</keyword>
<reference evidence="2" key="1">
    <citation type="submission" date="2020-05" db="EMBL/GenBank/DDBJ databases">
        <title>Mycena genomes resolve the evolution of fungal bioluminescence.</title>
        <authorList>
            <person name="Tsai I.J."/>
        </authorList>
    </citation>
    <scope>NUCLEOTIDE SEQUENCE</scope>
    <source>
        <strain evidence="2">160909Yilan</strain>
    </source>
</reference>